<evidence type="ECO:0000256" key="8">
    <source>
        <dbReference type="ARBA" id="ARBA00022833"/>
    </source>
</evidence>
<evidence type="ECO:0000259" key="10">
    <source>
        <dbReference type="PROSITE" id="PS51873"/>
    </source>
</evidence>
<feature type="compositionally biased region" description="Basic and acidic residues" evidence="9">
    <location>
        <begin position="558"/>
        <end position="569"/>
    </location>
</feature>
<keyword evidence="7" id="KW-0833">Ubl conjugation pathway</keyword>
<feature type="region of interest" description="Disordered" evidence="9">
    <location>
        <begin position="240"/>
        <end position="259"/>
    </location>
</feature>
<keyword evidence="5" id="KW-0677">Repeat</keyword>
<organism evidence="11 12">
    <name type="scientific">Cercospora beticola</name>
    <name type="common">Sugarbeet leaf spot fungus</name>
    <dbReference type="NCBI Taxonomy" id="122368"/>
    <lineage>
        <taxon>Eukaryota</taxon>
        <taxon>Fungi</taxon>
        <taxon>Dikarya</taxon>
        <taxon>Ascomycota</taxon>
        <taxon>Pezizomycotina</taxon>
        <taxon>Dothideomycetes</taxon>
        <taxon>Dothideomycetidae</taxon>
        <taxon>Mycosphaerellales</taxon>
        <taxon>Mycosphaerellaceae</taxon>
        <taxon>Cercospora</taxon>
    </lineage>
</organism>
<feature type="domain" description="RING-type" evidence="10">
    <location>
        <begin position="281"/>
        <end position="498"/>
    </location>
</feature>
<feature type="region of interest" description="Disordered" evidence="9">
    <location>
        <begin position="492"/>
        <end position="589"/>
    </location>
</feature>
<evidence type="ECO:0000256" key="9">
    <source>
        <dbReference type="SAM" id="MobiDB-lite"/>
    </source>
</evidence>
<dbReference type="InterPro" id="IPR044066">
    <property type="entry name" value="TRIAD_supradom"/>
</dbReference>
<evidence type="ECO:0000313" key="11">
    <source>
        <dbReference type="EMBL" id="PIA93936.1"/>
    </source>
</evidence>
<evidence type="ECO:0000256" key="5">
    <source>
        <dbReference type="ARBA" id="ARBA00022737"/>
    </source>
</evidence>
<dbReference type="GO" id="GO:0061630">
    <property type="term" value="F:ubiquitin protein ligase activity"/>
    <property type="evidence" value="ECO:0007669"/>
    <property type="project" value="UniProtKB-EC"/>
</dbReference>
<accession>A0A2G5HMZ8</accession>
<dbReference type="PANTHER" id="PTHR11685">
    <property type="entry name" value="RBR FAMILY RING FINGER AND IBR DOMAIN-CONTAINING"/>
    <property type="match status" value="1"/>
</dbReference>
<dbReference type="OrthoDB" id="10009520at2759"/>
<gene>
    <name evidence="11" type="ORF">CB0940_05251</name>
</gene>
<keyword evidence="8" id="KW-0862">Zinc</keyword>
<dbReference type="InterPro" id="IPR002867">
    <property type="entry name" value="IBR_dom"/>
</dbReference>
<keyword evidence="3" id="KW-0808">Transferase</keyword>
<evidence type="ECO:0000256" key="7">
    <source>
        <dbReference type="ARBA" id="ARBA00022786"/>
    </source>
</evidence>
<evidence type="ECO:0000256" key="6">
    <source>
        <dbReference type="ARBA" id="ARBA00022771"/>
    </source>
</evidence>
<sequence length="838" mass="96908">MSPYSRTELSSNITINIEKIFIEASHFCNTVHHTPYLINWQISSRTPRPGLWTDLKYIWHRHRFLHRKPFRELVKVLQRYEDFATRATIVLRDQRYDFYRLIALTWTYARVAEFANRSLSSVLKYGRWDKSKLGQEVCGLLCNVLTFLEWWLRDLDAPGGYVSKMIEISHLERLAEELNHAVLKRHVRLQQVAEAWKHEDRKGLQVWARVHRKPNLRIMVPRNQRKITSKYYQSEIVQSLPAASESSSNDRSMHPGEEPTLLEDMDKIDLGLPTARNPFIPVPDCVVCGDQISSGRRRIRINEYYCCPACFDAPGGFRSQFEAFVRPGIQQRPKFGDKDIEFEGCCWLFSEAFYHAFKYKLNELKYLPENRLYCARDGCARFLGPRDGAFADLMICPCGARTCWKCDAMIGESRNDKTQWPEHECVKKETVEKALEGLRRGRDYQFCPGCRWVIELSDACNHMTCQYSCGTHFCYLCGQRARPKSGHWAQGAPCPLYGPPDGPNPLYEPEDDEESEDDEEDEDDDEDGDDNEDDDPVPDGDVIDNNPNEDYGGDEEAPDHQPGRGHDADGPLPNQQADEDNGGDGAPEQRLIENDEQEGGHDALIDDLWDNAEEGDLREEAGMFAPQRVLPIAYRIQVFILSESTYRMNHGMPWYLVSDISGPNQDPPQGAQANIFSWLRRKDRRQLLDMYVDLQEWGLQRMPGPFHPGMHALGCLIKTLLLGLDYYTVHEIDRLEDRATFVQYLEHWYPLSGHGLMLMPNQANLRYPTLSRIFTTYCMARTGNIEHLRYWLWERMRTPDREDDPYIDRRHSLDELALSLAMEPDLPVDGAPNQVVPQ</sequence>
<dbReference type="EMBL" id="LKMD01000105">
    <property type="protein sequence ID" value="PIA93936.1"/>
    <property type="molecule type" value="Genomic_DNA"/>
</dbReference>
<dbReference type="CDD" id="cd22584">
    <property type="entry name" value="Rcat_RBR_unk"/>
    <property type="match status" value="1"/>
</dbReference>
<evidence type="ECO:0000313" key="12">
    <source>
        <dbReference type="Proteomes" id="UP000230605"/>
    </source>
</evidence>
<dbReference type="EC" id="2.3.2.31" evidence="2"/>
<evidence type="ECO:0000256" key="4">
    <source>
        <dbReference type="ARBA" id="ARBA00022723"/>
    </source>
</evidence>
<feature type="compositionally biased region" description="Acidic residues" evidence="9">
    <location>
        <begin position="508"/>
        <end position="542"/>
    </location>
</feature>
<comment type="caution">
    <text evidence="11">The sequence shown here is derived from an EMBL/GenBank/DDBJ whole genome shotgun (WGS) entry which is preliminary data.</text>
</comment>
<protein>
    <recommendedName>
        <fullName evidence="2">RBR-type E3 ubiquitin transferase</fullName>
        <ecNumber evidence="2">2.3.2.31</ecNumber>
    </recommendedName>
</protein>
<name>A0A2G5HMZ8_CERBT</name>
<dbReference type="Gene3D" id="1.20.120.1750">
    <property type="match status" value="1"/>
</dbReference>
<evidence type="ECO:0000256" key="2">
    <source>
        <dbReference type="ARBA" id="ARBA00012251"/>
    </source>
</evidence>
<evidence type="ECO:0000256" key="1">
    <source>
        <dbReference type="ARBA" id="ARBA00001798"/>
    </source>
</evidence>
<proteinExistence type="predicted"/>
<evidence type="ECO:0000256" key="3">
    <source>
        <dbReference type="ARBA" id="ARBA00022679"/>
    </source>
</evidence>
<dbReference type="GO" id="GO:0016567">
    <property type="term" value="P:protein ubiquitination"/>
    <property type="evidence" value="ECO:0007669"/>
    <property type="project" value="InterPro"/>
</dbReference>
<keyword evidence="4" id="KW-0479">Metal-binding</keyword>
<dbReference type="SUPFAM" id="SSF57850">
    <property type="entry name" value="RING/U-box"/>
    <property type="match status" value="1"/>
</dbReference>
<reference evidence="11 12" key="1">
    <citation type="submission" date="2015-10" db="EMBL/GenBank/DDBJ databases">
        <title>The cercosporin biosynthetic gene cluster was horizontally transferred to several fungal lineages and shown to be expanded in Cercospora beticola based on microsynteny with recipient genomes.</title>
        <authorList>
            <person name="De Jonge R."/>
            <person name="Ebert M.K."/>
            <person name="Suttle J.C."/>
            <person name="Jurick Ii W.M."/>
            <person name="Secor G.A."/>
            <person name="Thomma B.P."/>
            <person name="Van De Peer Y."/>
            <person name="Bolton M.D."/>
        </authorList>
    </citation>
    <scope>NUCLEOTIDE SEQUENCE [LARGE SCALE GENOMIC DNA]</scope>
    <source>
        <strain evidence="11 12">09-40</strain>
    </source>
</reference>
<comment type="catalytic activity">
    <reaction evidence="1">
        <text>[E2 ubiquitin-conjugating enzyme]-S-ubiquitinyl-L-cysteine + [acceptor protein]-L-lysine = [E2 ubiquitin-conjugating enzyme]-L-cysteine + [acceptor protein]-N(6)-ubiquitinyl-L-lysine.</text>
        <dbReference type="EC" id="2.3.2.31"/>
    </reaction>
</comment>
<dbReference type="GO" id="GO:0008270">
    <property type="term" value="F:zinc ion binding"/>
    <property type="evidence" value="ECO:0007669"/>
    <property type="project" value="UniProtKB-KW"/>
</dbReference>
<dbReference type="Pfam" id="PF01485">
    <property type="entry name" value="IBR"/>
    <property type="match status" value="2"/>
</dbReference>
<keyword evidence="6" id="KW-0863">Zinc-finger</keyword>
<dbReference type="PROSITE" id="PS51873">
    <property type="entry name" value="TRIAD"/>
    <property type="match status" value="1"/>
</dbReference>
<dbReference type="InterPro" id="IPR031127">
    <property type="entry name" value="E3_UB_ligase_RBR"/>
</dbReference>
<dbReference type="AlphaFoldDB" id="A0A2G5HMZ8"/>
<dbReference type="CDD" id="cd20335">
    <property type="entry name" value="BRcat_RBR"/>
    <property type="match status" value="1"/>
</dbReference>
<dbReference type="Proteomes" id="UP000230605">
    <property type="component" value="Chromosome 4"/>
</dbReference>